<proteinExistence type="predicted"/>
<gene>
    <name evidence="1" type="ORF">BTMF_LOCUS10933</name>
</gene>
<accession>A0A0R3QYU7</accession>
<organism evidence="3">
    <name type="scientific">Brugia timori</name>
    <dbReference type="NCBI Taxonomy" id="42155"/>
    <lineage>
        <taxon>Eukaryota</taxon>
        <taxon>Metazoa</taxon>
        <taxon>Ecdysozoa</taxon>
        <taxon>Nematoda</taxon>
        <taxon>Chromadorea</taxon>
        <taxon>Rhabditida</taxon>
        <taxon>Spirurina</taxon>
        <taxon>Spiruromorpha</taxon>
        <taxon>Filarioidea</taxon>
        <taxon>Onchocercidae</taxon>
        <taxon>Brugia</taxon>
    </lineage>
</organism>
<evidence type="ECO:0000313" key="1">
    <source>
        <dbReference type="EMBL" id="VDO37295.1"/>
    </source>
</evidence>
<dbReference type="WBParaSite" id="BTMF_0001292101-mRNA-1">
    <property type="protein sequence ID" value="BTMF_0001292101-mRNA-1"/>
    <property type="gene ID" value="BTMF_0001292101"/>
</dbReference>
<reference evidence="1 2" key="2">
    <citation type="submission" date="2018-11" db="EMBL/GenBank/DDBJ databases">
        <authorList>
            <consortium name="Pathogen Informatics"/>
        </authorList>
    </citation>
    <scope>NUCLEOTIDE SEQUENCE [LARGE SCALE GENOMIC DNA]</scope>
</reference>
<evidence type="ECO:0000313" key="3">
    <source>
        <dbReference type="WBParaSite" id="BTMF_0001292101-mRNA-1"/>
    </source>
</evidence>
<sequence>MNYQRQFDYDITTSELLQKLRNLNDEKSYLKSDKKVILMCGFFENSHLCYHLQLTNAHYKVFKFIIFFTTIF</sequence>
<name>A0A0R3QYU7_9BILA</name>
<protein>
    <submittedName>
        <fullName evidence="1 3">Uncharacterized protein</fullName>
    </submittedName>
</protein>
<evidence type="ECO:0000313" key="2">
    <source>
        <dbReference type="Proteomes" id="UP000280834"/>
    </source>
</evidence>
<dbReference type="AlphaFoldDB" id="A0A0R3QYU7"/>
<keyword evidence="2" id="KW-1185">Reference proteome</keyword>
<dbReference type="EMBL" id="UZAG01017925">
    <property type="protein sequence ID" value="VDO37295.1"/>
    <property type="molecule type" value="Genomic_DNA"/>
</dbReference>
<reference evidence="3" key="1">
    <citation type="submission" date="2017-02" db="UniProtKB">
        <authorList>
            <consortium name="WormBaseParasite"/>
        </authorList>
    </citation>
    <scope>IDENTIFICATION</scope>
</reference>
<dbReference type="Proteomes" id="UP000280834">
    <property type="component" value="Unassembled WGS sequence"/>
</dbReference>